<dbReference type="PANTHER" id="PTHR43198">
    <property type="entry name" value="BIFUNCTIONAL TH2 PROTEIN"/>
    <property type="match status" value="1"/>
</dbReference>
<organism evidence="6 7">
    <name type="scientific">Auraticoccus monumenti</name>
    <dbReference type="NCBI Taxonomy" id="675864"/>
    <lineage>
        <taxon>Bacteria</taxon>
        <taxon>Bacillati</taxon>
        <taxon>Actinomycetota</taxon>
        <taxon>Actinomycetes</taxon>
        <taxon>Propionibacteriales</taxon>
        <taxon>Propionibacteriaceae</taxon>
        <taxon>Auraticoccus</taxon>
    </lineage>
</organism>
<comment type="catalytic activity">
    <reaction evidence="2">
        <text>thiamine + H2O = 5-(2-hydroxyethyl)-4-methylthiazole + 4-amino-5-hydroxymethyl-2-methylpyrimidine + H(+)</text>
        <dbReference type="Rhea" id="RHEA:17509"/>
        <dbReference type="ChEBI" id="CHEBI:15377"/>
        <dbReference type="ChEBI" id="CHEBI:15378"/>
        <dbReference type="ChEBI" id="CHEBI:16892"/>
        <dbReference type="ChEBI" id="CHEBI:17957"/>
        <dbReference type="ChEBI" id="CHEBI:18385"/>
        <dbReference type="EC" id="3.5.99.2"/>
    </reaction>
</comment>
<comment type="similarity">
    <text evidence="2">Belongs to the TenA family.</text>
</comment>
<keyword evidence="2" id="KW-0378">Hydrolase</keyword>
<dbReference type="EC" id="3.5.99.2" evidence="2"/>
<dbReference type="CDD" id="cd19358">
    <property type="entry name" value="TenA_E_Spr0628-like"/>
    <property type="match status" value="1"/>
</dbReference>
<dbReference type="InterPro" id="IPR050967">
    <property type="entry name" value="Thiamine_Salvage_TenA"/>
</dbReference>
<gene>
    <name evidence="6" type="ORF">SAMN04489747_2518</name>
</gene>
<dbReference type="InterPro" id="IPR016084">
    <property type="entry name" value="Haem_Oase-like_multi-hlx"/>
</dbReference>
<reference evidence="6 7" key="1">
    <citation type="submission" date="2016-10" db="EMBL/GenBank/DDBJ databases">
        <authorList>
            <person name="de Groot N.N."/>
        </authorList>
    </citation>
    <scope>NUCLEOTIDE SEQUENCE [LARGE SCALE GENOMIC DNA]</scope>
    <source>
        <strain evidence="6 7">MON 2.2</strain>
    </source>
</reference>
<dbReference type="STRING" id="675864.SAMN04489747_2518"/>
<feature type="active site" description="Proton donor" evidence="3">
    <location>
        <position position="215"/>
    </location>
</feature>
<dbReference type="GO" id="GO:0050334">
    <property type="term" value="F:thiaminase activity"/>
    <property type="evidence" value="ECO:0007669"/>
    <property type="project" value="UniProtKB-UniRule"/>
</dbReference>
<comment type="pathway">
    <text evidence="1 2">Cofactor biosynthesis; thiamine diphosphate biosynthesis.</text>
</comment>
<dbReference type="Gene3D" id="1.20.910.10">
    <property type="entry name" value="Heme oxygenase-like"/>
    <property type="match status" value="1"/>
</dbReference>
<evidence type="ECO:0000256" key="4">
    <source>
        <dbReference type="PIRSR" id="PIRSR003170-2"/>
    </source>
</evidence>
<keyword evidence="2" id="KW-0784">Thiamine biosynthesis</keyword>
<dbReference type="GO" id="GO:0009229">
    <property type="term" value="P:thiamine diphosphate biosynthetic process"/>
    <property type="evidence" value="ECO:0007669"/>
    <property type="project" value="UniProtKB-UniPathway"/>
</dbReference>
<dbReference type="Proteomes" id="UP000198546">
    <property type="component" value="Chromosome i"/>
</dbReference>
<feature type="domain" description="Thiaminase-2/PQQC" evidence="5">
    <location>
        <begin position="25"/>
        <end position="222"/>
    </location>
</feature>
<dbReference type="EMBL" id="LT629688">
    <property type="protein sequence ID" value="SDE10214.1"/>
    <property type="molecule type" value="Genomic_DNA"/>
</dbReference>
<evidence type="ECO:0000256" key="1">
    <source>
        <dbReference type="ARBA" id="ARBA00004948"/>
    </source>
</evidence>
<dbReference type="GO" id="GO:0009228">
    <property type="term" value="P:thiamine biosynthetic process"/>
    <property type="evidence" value="ECO:0007669"/>
    <property type="project" value="UniProtKB-KW"/>
</dbReference>
<dbReference type="Pfam" id="PF03070">
    <property type="entry name" value="TENA_THI-4"/>
    <property type="match status" value="1"/>
</dbReference>
<proteinExistence type="inferred from homology"/>
<dbReference type="PANTHER" id="PTHR43198:SF2">
    <property type="entry name" value="SI:CH1073-67J19.1-RELATED"/>
    <property type="match status" value="1"/>
</dbReference>
<dbReference type="AlphaFoldDB" id="A0A1G7A5N9"/>
<dbReference type="InterPro" id="IPR004305">
    <property type="entry name" value="Thiaminase-2/PQQC"/>
</dbReference>
<dbReference type="SUPFAM" id="SSF48613">
    <property type="entry name" value="Heme oxygenase-like"/>
    <property type="match status" value="1"/>
</dbReference>
<dbReference type="PIRSF" id="PIRSF003170">
    <property type="entry name" value="Pet18p"/>
    <property type="match status" value="1"/>
</dbReference>
<protein>
    <recommendedName>
        <fullName evidence="2">Aminopyrimidine aminohydrolase</fullName>
        <ecNumber evidence="2">3.5.99.2</ecNumber>
    </recommendedName>
</protein>
<evidence type="ECO:0000256" key="3">
    <source>
        <dbReference type="PIRSR" id="PIRSR003170-1"/>
    </source>
</evidence>
<feature type="binding site" evidence="4">
    <location>
        <position position="92"/>
    </location>
    <ligand>
        <name>substrate</name>
    </ligand>
</feature>
<evidence type="ECO:0000259" key="5">
    <source>
        <dbReference type="Pfam" id="PF03070"/>
    </source>
</evidence>
<feature type="binding site" evidence="4">
    <location>
        <position position="146"/>
    </location>
    <ligand>
        <name>substrate</name>
    </ligand>
</feature>
<evidence type="ECO:0000313" key="6">
    <source>
        <dbReference type="EMBL" id="SDE10214.1"/>
    </source>
</evidence>
<comment type="function">
    <text evidence="2">Catalyzes an amino-pyrimidine hydrolysis reaction at the C5' of the pyrimidine moiety of thiamine compounds, a reaction that is part of a thiamine salvage pathway. Thus, catalyzes the conversion of 4-amino-5-aminomethyl-2-methylpyrimidine to 4-amino-5-hydroxymethyl-2-methylpyrimidine (HMP).</text>
</comment>
<keyword evidence="7" id="KW-1185">Reference proteome</keyword>
<accession>A0A1G7A5N9</accession>
<dbReference type="UniPathway" id="UPA00060"/>
<sequence length="223" mass="24585">MTSTPLTLPTDGITARIRGEGATPWQAAVDHRFVRELLAGTVPDDALAGYLLQDQQFLDGFLRLLGQALASADAPASRLVLARQLGMLADDEQGYFEDSLAALGVPADVRRHPPLLGTTAAFQTLMAEVVASRSYPRLLVLLVVMEVLYLDWGSRTDLGEPTRPEHLGWVELHRGPDFTRWCQWLVDELERVAATCHPAERGELVALGVRTVELELAFFDQAR</sequence>
<feature type="binding site" evidence="4">
    <location>
        <position position="54"/>
    </location>
    <ligand>
        <name>substrate</name>
    </ligand>
</feature>
<evidence type="ECO:0000313" key="7">
    <source>
        <dbReference type="Proteomes" id="UP000198546"/>
    </source>
</evidence>
<dbReference type="InterPro" id="IPR026285">
    <property type="entry name" value="TenA_E"/>
</dbReference>
<dbReference type="GO" id="GO:0005829">
    <property type="term" value="C:cytosol"/>
    <property type="evidence" value="ECO:0007669"/>
    <property type="project" value="TreeGrafter"/>
</dbReference>
<name>A0A1G7A5N9_9ACTN</name>
<evidence type="ECO:0000256" key="2">
    <source>
        <dbReference type="PIRNR" id="PIRNR003170"/>
    </source>
</evidence>
<comment type="catalytic activity">
    <reaction evidence="2">
        <text>4-amino-5-aminomethyl-2-methylpyrimidine + H2O = 4-amino-5-hydroxymethyl-2-methylpyrimidine + NH4(+)</text>
        <dbReference type="Rhea" id="RHEA:31799"/>
        <dbReference type="ChEBI" id="CHEBI:15377"/>
        <dbReference type="ChEBI" id="CHEBI:16892"/>
        <dbReference type="ChEBI" id="CHEBI:28938"/>
        <dbReference type="ChEBI" id="CHEBI:63416"/>
        <dbReference type="EC" id="3.5.99.2"/>
    </reaction>
</comment>